<dbReference type="GO" id="GO:0009403">
    <property type="term" value="P:toxin biosynthetic process"/>
    <property type="evidence" value="ECO:0007669"/>
    <property type="project" value="UniProtKB-ARBA"/>
</dbReference>
<dbReference type="InterPro" id="IPR042099">
    <property type="entry name" value="ANL_N_sf"/>
</dbReference>
<evidence type="ECO:0000256" key="7">
    <source>
        <dbReference type="SAM" id="MobiDB-lite"/>
    </source>
</evidence>
<dbReference type="Gene3D" id="3.30.559.10">
    <property type="entry name" value="Chloramphenicol acetyltransferase-like domain"/>
    <property type="match status" value="1"/>
</dbReference>
<dbReference type="SUPFAM" id="SSF52777">
    <property type="entry name" value="CoA-dependent acyltransferases"/>
    <property type="match status" value="2"/>
</dbReference>
<dbReference type="InterPro" id="IPR000873">
    <property type="entry name" value="AMP-dep_synth/lig_dom"/>
</dbReference>
<dbReference type="GO" id="GO:0031177">
    <property type="term" value="F:phosphopantetheine binding"/>
    <property type="evidence" value="ECO:0007669"/>
    <property type="project" value="TreeGrafter"/>
</dbReference>
<evidence type="ECO:0000313" key="9">
    <source>
        <dbReference type="EMBL" id="BAO99106.1"/>
    </source>
</evidence>
<dbReference type="Pfam" id="PF18563">
    <property type="entry name" value="TubC_N"/>
    <property type="match status" value="1"/>
</dbReference>
<dbReference type="InterPro" id="IPR001031">
    <property type="entry name" value="Thioesterase"/>
</dbReference>
<dbReference type="RefSeq" id="WP_052373219.1">
    <property type="nucleotide sequence ID" value="NZ_JADLPU010000009.1"/>
</dbReference>
<proteinExistence type="inferred from homology"/>
<protein>
    <recommendedName>
        <fullName evidence="4">Phenyloxazoline synthase MbtB</fullName>
    </recommendedName>
    <alternativeName>
        <fullName evidence="6">Mycobactin synthetase protein B</fullName>
    </alternativeName>
</protein>
<dbReference type="GO" id="GO:0043041">
    <property type="term" value="P:amino acid activation for nonribosomal peptide biosynthetic process"/>
    <property type="evidence" value="ECO:0007669"/>
    <property type="project" value="TreeGrafter"/>
</dbReference>
<dbReference type="Gene3D" id="3.30.559.30">
    <property type="entry name" value="Nonribosomal peptide synthetase, condensation domain"/>
    <property type="match status" value="1"/>
</dbReference>
<dbReference type="Pfam" id="PF00550">
    <property type="entry name" value="PP-binding"/>
    <property type="match status" value="1"/>
</dbReference>
<dbReference type="InterPro" id="IPR023213">
    <property type="entry name" value="CAT-like_dom_sf"/>
</dbReference>
<evidence type="ECO:0000256" key="6">
    <source>
        <dbReference type="ARBA" id="ARBA00033440"/>
    </source>
</evidence>
<dbReference type="CDD" id="cd19535">
    <property type="entry name" value="Cyc_NRPS"/>
    <property type="match status" value="1"/>
</dbReference>
<dbReference type="InterPro" id="IPR045851">
    <property type="entry name" value="AMP-bd_C_sf"/>
</dbReference>
<dbReference type="EMBL" id="AB700584">
    <property type="protein sequence ID" value="BAO99106.1"/>
    <property type="molecule type" value="Genomic_DNA"/>
</dbReference>
<dbReference type="Pfam" id="PF08242">
    <property type="entry name" value="Methyltransf_12"/>
    <property type="match status" value="1"/>
</dbReference>
<sequence length="1717" mass="184899">MNSPTDTRPADTVAADADPAQLIARLRRLGIELWTEEGALRYRAPAGVFTDADKQTLKRHRDEVIALLSAQRTLTPAPEQRFEPFPLTDVQSAYLLGQTDAFEYGGVSCHGYLEVWLGDVDPEAVQAAWAELVGRHDMLRAVVDPTTGTQRVLPEAPPVRVRRDDSAERVRTELSHARYDAAHWPLHTLCLTPGWLLHISVDLLIADFASVQLLVGELLALLRGETLPPIDISFRDYVLAQRALRDGPDYAEHRDYWLDRLADLPPAPELPLAAAGAAPESSTATASDAATVSGIPAAPGTATDNGHGSASGVRFHRLQRRIPTVRDSAAANGVTTSALVLAAYAEAIGRWSRNPRFTINMPLQNRLALHEQVCALVGDFTSVNLLEVDLSEPVPLVERARRLGARLLADIDHRLYSGVEVLRELGRRAAGAATDSGRALMPVVFTGVLGGGTEVRYGISQTPQVWIDCQAVEQDETMLVSWDVRAGVFPEGLAEAAFEMFVTLLTGPADLRPPYPLPADQERIRQAVNDTDTELPTGLLHEPWLSAARRHGDRPAVIAGGRVLSHAELRTRAVRIAAALRADVRPGDLVAVTMDKGIDQIAGVLGVLLAGAAYVPVETNQPAPRRAAMLDGIDHVLTEIPETDGEVPEPPSPGIDPDALAYVIYTSGSTGTPKGVMISHAAARNTIEDINSRFEVTEHDRVLGLAQLGFDLSVYDIFGVLGAGGCLVLPDPDRRADPSHWAELITGHGVTIWNSVPAQAQMLADYLPGDAPSVRVALLSGDWIPVALPAQLRERLPKARLISLGGATEASIWSIGHEIEELAPGATSVPYGKPLANQRFRIVDALGGDCPDWVPGELWIGGAGVALGYRDDAALTERKFGDGWYRTGDLGRYLPDGTIEFLGRADNQVKVRGHRIELAEVEAALAAHPEVAAAAVVVQGAGTARRLVAFTESALHQAGAEVLRKPTAGAPSGDVEAARIADFAHALDAAVLADARAAVDAVADYEVAPRHREPLRRWRKVLRDNPSPEPADARTAAAASAVDRGATDVWERVRELAVPDLCDERLIDYLHTCAQSMSEVLRGELDPMTLMFPDGGMAVAEAAYRTNIMTRYLNAVAAEAVRRRAPRRMLEVGAGVGATTAEVLAAGYAPTRDYVYTDVSPYLLEHGRARFPGLTFARYDIDVPPREQGFAPESFDLILCAGVLNNARHTGRTLGWLRELLAPGGTLVITEPTREHHEVLASQAFMMTAPEDQRADTGRTFLTREEWLSELEPFGQVTCLPEPGHPLEPLGQHVFVAGPSITDRLRATLPDYMVPAVIETLPALPLTDNGKVDRRALAALADTRTAAADRATATDDEPRDELERQLAGIIADVVRRRHIPRTANLFGLGADSVMLSQIAGRVQQEVTLAHPLYFDSILRQLLHQPTLADLAGHLRGAGDPESAAPATPLVDLGGPPSDPHPVIVLVHEGLGTMAPYQRLAARLSATRRVLGLAVPDPRAFAEIAPEVLIDRLAADYADALLAAGHTTIRLVGYCLGGLLATEVARTFTERGGSVDRLTVISSYPPEFEVEEPMVLEGTFAQALGADPATLGYPGDTEELGRALADILAATPGRIPAGSLDFGGLAELSPEERIARITTDPHRFALFRNSFQAASRHAPPMYAGDITLLRPREGMRLVSGMSGDLTDYWSTVCLGRLDVVEIPGNHFTCLAHDLTARL</sequence>
<dbReference type="Gene3D" id="1.10.1200.10">
    <property type="entry name" value="ACP-like"/>
    <property type="match status" value="1"/>
</dbReference>
<dbReference type="GO" id="GO:0005737">
    <property type="term" value="C:cytoplasm"/>
    <property type="evidence" value="ECO:0007669"/>
    <property type="project" value="TreeGrafter"/>
</dbReference>
<evidence type="ECO:0000256" key="4">
    <source>
        <dbReference type="ARBA" id="ARBA00016743"/>
    </source>
</evidence>
<dbReference type="InterPro" id="IPR029058">
    <property type="entry name" value="AB_hydrolase_fold"/>
</dbReference>
<comment type="similarity">
    <text evidence="3">Belongs to the ATP-dependent AMP-binding enzyme family. MbtB subfamily.</text>
</comment>
<dbReference type="InterPro" id="IPR036736">
    <property type="entry name" value="ACP-like_sf"/>
</dbReference>
<feature type="domain" description="Carrier" evidence="8">
    <location>
        <begin position="1357"/>
        <end position="1438"/>
    </location>
</feature>
<dbReference type="PANTHER" id="PTHR45527">
    <property type="entry name" value="NONRIBOSOMAL PEPTIDE SYNTHETASE"/>
    <property type="match status" value="1"/>
</dbReference>
<dbReference type="Gene3D" id="3.40.50.150">
    <property type="entry name" value="Vaccinia Virus protein VP39"/>
    <property type="match status" value="1"/>
</dbReference>
<dbReference type="InterPro" id="IPR057737">
    <property type="entry name" value="Condensation_MtbB-like"/>
</dbReference>
<dbReference type="CDD" id="cd02440">
    <property type="entry name" value="AdoMet_MTases"/>
    <property type="match status" value="1"/>
</dbReference>
<dbReference type="Gene3D" id="3.40.50.1820">
    <property type="entry name" value="alpha/beta hydrolase"/>
    <property type="match status" value="1"/>
</dbReference>
<dbReference type="InterPro" id="IPR044894">
    <property type="entry name" value="TubC_N_sf"/>
</dbReference>
<organism evidence="9">
    <name type="scientific">Nocardia otitidiscaviarum</name>
    <dbReference type="NCBI Taxonomy" id="1823"/>
    <lineage>
        <taxon>Bacteria</taxon>
        <taxon>Bacillati</taxon>
        <taxon>Actinomycetota</taxon>
        <taxon>Actinomycetes</taxon>
        <taxon>Mycobacteriales</taxon>
        <taxon>Nocardiaceae</taxon>
        <taxon>Nocardia</taxon>
    </lineage>
</organism>
<feature type="region of interest" description="Disordered" evidence="7">
    <location>
        <begin position="272"/>
        <end position="311"/>
    </location>
</feature>
<evidence type="ECO:0000259" key="8">
    <source>
        <dbReference type="PROSITE" id="PS50075"/>
    </source>
</evidence>
<evidence type="ECO:0000256" key="1">
    <source>
        <dbReference type="ARBA" id="ARBA00001957"/>
    </source>
</evidence>
<dbReference type="GO" id="GO:0000036">
    <property type="term" value="F:acyl carrier activity"/>
    <property type="evidence" value="ECO:0007669"/>
    <property type="project" value="TreeGrafter"/>
</dbReference>
<dbReference type="InterPro" id="IPR029063">
    <property type="entry name" value="SAM-dependent_MTases_sf"/>
</dbReference>
<dbReference type="InterPro" id="IPR009081">
    <property type="entry name" value="PP-bd_ACP"/>
</dbReference>
<dbReference type="Gene3D" id="3.40.50.12780">
    <property type="entry name" value="N-terminal domain of ligase-like"/>
    <property type="match status" value="1"/>
</dbReference>
<dbReference type="Pfam" id="PF00501">
    <property type="entry name" value="AMP-binding"/>
    <property type="match status" value="2"/>
</dbReference>
<dbReference type="Pfam" id="PF00975">
    <property type="entry name" value="Thioesterase"/>
    <property type="match status" value="1"/>
</dbReference>
<dbReference type="GO" id="GO:0016874">
    <property type="term" value="F:ligase activity"/>
    <property type="evidence" value="ECO:0007669"/>
    <property type="project" value="UniProtKB-KW"/>
</dbReference>
<dbReference type="InterPro" id="IPR013217">
    <property type="entry name" value="Methyltransf_12"/>
</dbReference>
<accession>A0A060PXR0</accession>
<name>A0A060PXR0_9NOCA</name>
<dbReference type="UniPathway" id="UPA00011"/>
<dbReference type="InterPro" id="IPR020845">
    <property type="entry name" value="AMP-binding_CS"/>
</dbReference>
<dbReference type="Gene3D" id="1.10.10.1830">
    <property type="entry name" value="Non-ribosomal peptide synthase, adenylation domain"/>
    <property type="match status" value="1"/>
</dbReference>
<dbReference type="InterPro" id="IPR010071">
    <property type="entry name" value="AA_adenyl_dom"/>
</dbReference>
<comment type="cofactor">
    <cofactor evidence="1">
        <name>pantetheine 4'-phosphate</name>
        <dbReference type="ChEBI" id="CHEBI:47942"/>
    </cofactor>
</comment>
<dbReference type="PROSITE" id="PS50075">
    <property type="entry name" value="CARRIER"/>
    <property type="match status" value="1"/>
</dbReference>
<keyword evidence="5" id="KW-0436">Ligase</keyword>
<evidence type="ECO:0000256" key="3">
    <source>
        <dbReference type="ARBA" id="ARBA00007380"/>
    </source>
</evidence>
<dbReference type="SUPFAM" id="SSF53335">
    <property type="entry name" value="S-adenosyl-L-methionine-dependent methyltransferases"/>
    <property type="match status" value="1"/>
</dbReference>
<feature type="compositionally biased region" description="Low complexity" evidence="7">
    <location>
        <begin position="272"/>
        <end position="291"/>
    </location>
</feature>
<dbReference type="SUPFAM" id="SSF47336">
    <property type="entry name" value="ACP-like"/>
    <property type="match status" value="1"/>
</dbReference>
<reference evidence="9" key="1">
    <citation type="journal article" date="2014" name="BMC Genomics">
        <title>Genome based analysis of type-I polyketide synthase and nonribosomal peptide synthetase gene clusters in seven strains of five representative Nocardia species.</title>
        <authorList>
            <person name="Komaki H."/>
            <person name="Ichikawa N."/>
            <person name="Hosoyama A."/>
            <person name="Takahashi-Nakaguchi A."/>
            <person name="Matsuzawa T."/>
            <person name="Suzuki K."/>
            <person name="Fujita N."/>
            <person name="Gonoi T."/>
        </authorList>
    </citation>
    <scope>NUCLEOTIDE SEQUENCE</scope>
    <source>
        <strain evidence="9">IFM 11049</strain>
    </source>
</reference>
<dbReference type="PROSITE" id="PS00455">
    <property type="entry name" value="AMP_BINDING"/>
    <property type="match status" value="1"/>
</dbReference>
<dbReference type="InterPro" id="IPR001242">
    <property type="entry name" value="Condensation_dom"/>
</dbReference>
<dbReference type="PANTHER" id="PTHR45527:SF10">
    <property type="entry name" value="PYOCHELIN SYNTHASE PCHF"/>
    <property type="match status" value="1"/>
</dbReference>
<dbReference type="NCBIfam" id="TIGR01733">
    <property type="entry name" value="AA-adenyl-dom"/>
    <property type="match status" value="1"/>
</dbReference>
<dbReference type="Pfam" id="PF00668">
    <property type="entry name" value="Condensation"/>
    <property type="match status" value="1"/>
</dbReference>
<dbReference type="Gene3D" id="3.30.300.30">
    <property type="match status" value="1"/>
</dbReference>
<evidence type="ECO:0000256" key="2">
    <source>
        <dbReference type="ARBA" id="ARBA00005102"/>
    </source>
</evidence>
<dbReference type="InterPro" id="IPR041464">
    <property type="entry name" value="TubC_N"/>
</dbReference>
<evidence type="ECO:0000256" key="5">
    <source>
        <dbReference type="ARBA" id="ARBA00022598"/>
    </source>
</evidence>
<comment type="pathway">
    <text evidence="2">Siderophore biosynthesis; mycobactin biosynthesis.</text>
</comment>
<dbReference type="SUPFAM" id="SSF53474">
    <property type="entry name" value="alpha/beta-Hydrolases"/>
    <property type="match status" value="1"/>
</dbReference>
<dbReference type="SUPFAM" id="SSF56801">
    <property type="entry name" value="Acetyl-CoA synthetase-like"/>
    <property type="match status" value="1"/>
</dbReference>